<feature type="chain" id="PRO_5045187562" evidence="1">
    <location>
        <begin position="20"/>
        <end position="409"/>
    </location>
</feature>
<gene>
    <name evidence="2" type="primary">hfaD</name>
    <name evidence="2" type="ORF">KWG56_01625</name>
</gene>
<feature type="signal peptide" evidence="1">
    <location>
        <begin position="1"/>
        <end position="19"/>
    </location>
</feature>
<organism evidence="2 3">
    <name type="scientific">Brevundimonas nasdae</name>
    <dbReference type="NCBI Taxonomy" id="172043"/>
    <lineage>
        <taxon>Bacteria</taxon>
        <taxon>Pseudomonadati</taxon>
        <taxon>Pseudomonadota</taxon>
        <taxon>Alphaproteobacteria</taxon>
        <taxon>Caulobacterales</taxon>
        <taxon>Caulobacteraceae</taxon>
        <taxon>Brevundimonas</taxon>
    </lineage>
</organism>
<evidence type="ECO:0000313" key="2">
    <source>
        <dbReference type="EMBL" id="QYC12092.1"/>
    </source>
</evidence>
<evidence type="ECO:0000256" key="1">
    <source>
        <dbReference type="SAM" id="SignalP"/>
    </source>
</evidence>
<sequence length="409" mass="41581">MIAATATFAALANTASAQAVPTCPPESGSACTNDQTQNGRIIAEVNLDVAVGQLNVSNGAGGNVLMGGIRDTAGALISRQTLTAPVTAQTNANLNGVTDGFVNSATQATGNYTQVYTEKATFDVNSTQTATGDNVSARTNLHGPTTHILKGGEVTTAANANSALIGGPSAVLTGTVNQQSQTTVFAETVVDLQYIPAPMAFGSQAAANAVQTNTTGASHQDIAVNQVNNPSTVEARTDIYVDNGWNLAARAQANANRAALYNAGGSMLARTNQTNEGRVIADARAQTNLQGQTAVHARAVANEVIAGNNDIYLKLDNTQINSGGVEATATYIGVKGYDSYVSSDAIGNSVTGYACSNCGGEINFNNNQVNNGAVTATTNVNIAQPNRNVAVGANAIGNSATFFISGSGN</sequence>
<evidence type="ECO:0000313" key="3">
    <source>
        <dbReference type="Proteomes" id="UP000824334"/>
    </source>
</evidence>
<protein>
    <submittedName>
        <fullName evidence="2">Holdfast anchor protein HfaD</fullName>
    </submittedName>
</protein>
<proteinExistence type="predicted"/>
<name>A0ABX8TPE1_9CAUL</name>
<keyword evidence="3" id="KW-1185">Reference proteome</keyword>
<dbReference type="NCBIfam" id="NF037936">
    <property type="entry name" value="holdfast_HfaD"/>
    <property type="match status" value="1"/>
</dbReference>
<reference evidence="2 3" key="1">
    <citation type="submission" date="2021-07" db="EMBL/GenBank/DDBJ databases">
        <title>Isolation and characterization of bacteria from a gold mining with a capacity of golden bioaccumulation.</title>
        <authorList>
            <person name="Yang X.J."/>
        </authorList>
    </citation>
    <scope>NUCLEOTIDE SEQUENCE [LARGE SCALE GENOMIC DNA]</scope>
    <source>
        <strain evidence="2 3">Au29</strain>
    </source>
</reference>
<dbReference type="InterPro" id="IPR049860">
    <property type="entry name" value="Holdfast_HfaD"/>
</dbReference>
<keyword evidence="1" id="KW-0732">Signal</keyword>
<dbReference type="Proteomes" id="UP000824334">
    <property type="component" value="Chromosome"/>
</dbReference>
<accession>A0ABX8TPE1</accession>
<dbReference type="EMBL" id="CP080034">
    <property type="protein sequence ID" value="QYC12092.1"/>
    <property type="molecule type" value="Genomic_DNA"/>
</dbReference>